<organism evidence="2 3">
    <name type="scientific">Onychostoma macrolepis</name>
    <dbReference type="NCBI Taxonomy" id="369639"/>
    <lineage>
        <taxon>Eukaryota</taxon>
        <taxon>Metazoa</taxon>
        <taxon>Chordata</taxon>
        <taxon>Craniata</taxon>
        <taxon>Vertebrata</taxon>
        <taxon>Euteleostomi</taxon>
        <taxon>Actinopterygii</taxon>
        <taxon>Neopterygii</taxon>
        <taxon>Teleostei</taxon>
        <taxon>Ostariophysi</taxon>
        <taxon>Cypriniformes</taxon>
        <taxon>Cyprinidae</taxon>
        <taxon>Acrossocheilinae</taxon>
        <taxon>Onychostoma</taxon>
    </lineage>
</organism>
<dbReference type="EMBL" id="JAAMOB010000007">
    <property type="protein sequence ID" value="KAF4110951.1"/>
    <property type="molecule type" value="Genomic_DNA"/>
</dbReference>
<keyword evidence="3" id="KW-1185">Reference proteome</keyword>
<dbReference type="AlphaFoldDB" id="A0A7J6CV10"/>
<evidence type="ECO:0000313" key="3">
    <source>
        <dbReference type="Proteomes" id="UP000579812"/>
    </source>
</evidence>
<evidence type="ECO:0000313" key="2">
    <source>
        <dbReference type="EMBL" id="KAF4110951.1"/>
    </source>
</evidence>
<evidence type="ECO:0000256" key="1">
    <source>
        <dbReference type="SAM" id="MobiDB-lite"/>
    </source>
</evidence>
<proteinExistence type="predicted"/>
<sequence length="163" mass="18293">MDVLLAAIEIVTNPSGHQEHLIKVNEEKPDPSPPSCDHPSVFGICVELKKDNDDKVEEASDMCPANQDSTLLTDREEPGIPKHETGKRKRSCSTRSPKTGVRSKKSNHHCFKCGQSFKTRFQVGRTVALDSQKRSNPALLQHLRFAVVIKGWRMASHTFRYVS</sequence>
<reference evidence="2 3" key="1">
    <citation type="submission" date="2020-04" db="EMBL/GenBank/DDBJ databases">
        <title>Chromosome-level genome assembly of a cyprinid fish Onychostoma macrolepis by integration of Nanopore Sequencing, Bionano and Hi-C technology.</title>
        <authorList>
            <person name="Wang D."/>
        </authorList>
    </citation>
    <scope>NUCLEOTIDE SEQUENCE [LARGE SCALE GENOMIC DNA]</scope>
    <source>
        <strain evidence="2">SWU-2019</strain>
        <tissue evidence="2">Muscle</tissue>
    </source>
</reference>
<feature type="region of interest" description="Disordered" evidence="1">
    <location>
        <begin position="56"/>
        <end position="105"/>
    </location>
</feature>
<dbReference type="Proteomes" id="UP000579812">
    <property type="component" value="Unassembled WGS sequence"/>
</dbReference>
<comment type="caution">
    <text evidence="2">The sequence shown here is derived from an EMBL/GenBank/DDBJ whole genome shotgun (WGS) entry which is preliminary data.</text>
</comment>
<protein>
    <submittedName>
        <fullName evidence="2">Uncharacterized protein</fullName>
    </submittedName>
</protein>
<accession>A0A7J6CV10</accession>
<name>A0A7J6CV10_9TELE</name>
<gene>
    <name evidence="2" type="ORF">G5714_007982</name>
</gene>
<feature type="compositionally biased region" description="Basic and acidic residues" evidence="1">
    <location>
        <begin position="73"/>
        <end position="84"/>
    </location>
</feature>